<dbReference type="Proteomes" id="UP000662747">
    <property type="component" value="Chromosome"/>
</dbReference>
<gene>
    <name evidence="4" type="ORF">JY651_12555</name>
</gene>
<organism evidence="4 5">
    <name type="scientific">Pyxidicoccus parkwayensis</name>
    <dbReference type="NCBI Taxonomy" id="2813578"/>
    <lineage>
        <taxon>Bacteria</taxon>
        <taxon>Pseudomonadati</taxon>
        <taxon>Myxococcota</taxon>
        <taxon>Myxococcia</taxon>
        <taxon>Myxococcales</taxon>
        <taxon>Cystobacterineae</taxon>
        <taxon>Myxococcaceae</taxon>
        <taxon>Pyxidicoccus</taxon>
    </lineage>
</organism>
<accession>A0ABX7P5D0</accession>
<feature type="transmembrane region" description="Helical" evidence="2">
    <location>
        <begin position="61"/>
        <end position="85"/>
    </location>
</feature>
<proteinExistence type="predicted"/>
<dbReference type="InterPro" id="IPR014782">
    <property type="entry name" value="Peptidase_M1_dom"/>
</dbReference>
<dbReference type="RefSeq" id="WP_206727257.1">
    <property type="nucleotide sequence ID" value="NZ_CP071090.1"/>
</dbReference>
<feature type="transmembrane region" description="Helical" evidence="2">
    <location>
        <begin position="353"/>
        <end position="376"/>
    </location>
</feature>
<sequence>MFSALVFFELRRRVKMISTWVYAAVLAGSGLLMALAVGGVFKSISVASGAERVLANSPHTLYSTITMLALFGLFMVAAVFGQAAYQDFGHGTWMLIFTKNVKKTPYLLGRFLGAYVFSAVLMLAILPGLGLGLLVAWALDHSQLTTHQTAAYLWPYVVGVWPTLFSAGALFFALAALTRRMAPVYVGVVVLVLGYFVISAAIGDVQYQQLGALLDPFGFITFETVTRYWTPAERNRDLLPLTGVMLGNRVLWLAVGAALLGLTVARFRTTVEEHSGRGATRDEASPAPVALPSVTAAPTTGSWLATAASSAWLAFRDVLRSPVYWAFVVAGLTFVTIGVLVSNQLFGTPTYPLTWQVLDLAMGSFRPFTLIILTFYAGELVWKERDAGLGDIVDATRAPTWVAYSSKLAALLLVVLSLKGVAFVAALVCQVGRGFFDIEWSLYFTQLFLLDFLRDVLLCVLAFFAQVLIHQKYLAYLVMVLYFATQAALGLLGVEDNLVRYASEPAVRYSDMNRYANVVPAIFWHRLYWYGLAALLVLTGYLLAVRGREARWRERWAAAKARRTPGWMLAAAVSVLVFLGAGAFIFYNTHILNPYVTAKDTQRETARYEKEYKSWAALPQPRIISADVTFHIYPETLRLESLGTYRVRNKTQEPIHKVLISIASDAQVKKLSLAGVDRAASHDEKLGLFVYELPTPLAPGAEADLAFDLEFGARGFKHGAQRTDIVGNGTFFNNYDNLPVLGYQAGAELVEDGDRKEYGLAPKERMPDRDDPKALAENYIRQDSDFISFQATVSTSPDQIAVAPGYLEKEWTENGRRFFRYKMDQPILNFFSVLSARYEVMRDTWKDVRLEIYHHPTHTYALDRMMRGMKDALEYCSESFGPYQHRQARILEFPRYATFAQSFPNTIPYSEGIGFIARVRENNPDDVDYPYYVTAHEIAHQWWAHQVVAGRAQGATMTSETMAQYSALMVMKHRYGAAKMRRFLKFELDQYLMGRALERKKEVPLSRVENQPYIHYNKGSLVMYALQDFIGEERVNRALKRYVEKVRFRGPPYTGSSELLGFLREETPAEYQYLLEDLFDTITLYDNRAVSATMRKNTQGTWDVTLKVLSKKYRADDKGAQTELDFNDWMDVGALDEKGEAVFLEKRKVAKGESELKFTVPVKPAQVGIDPLNVLIDRTSTDNVTEPTEGQPVAMGSPPTR</sequence>
<feature type="transmembrane region" description="Helical" evidence="2">
    <location>
        <begin position="20"/>
        <end position="41"/>
    </location>
</feature>
<dbReference type="InterPro" id="IPR027268">
    <property type="entry name" value="Peptidase_M4/M1_CTD_sf"/>
</dbReference>
<feature type="transmembrane region" description="Helical" evidence="2">
    <location>
        <begin position="250"/>
        <end position="267"/>
    </location>
</feature>
<feature type="region of interest" description="Disordered" evidence="1">
    <location>
        <begin position="1180"/>
        <end position="1201"/>
    </location>
</feature>
<evidence type="ECO:0000313" key="5">
    <source>
        <dbReference type="Proteomes" id="UP000662747"/>
    </source>
</evidence>
<keyword evidence="2" id="KW-0812">Transmembrane</keyword>
<feature type="transmembrane region" description="Helical" evidence="2">
    <location>
        <begin position="527"/>
        <end position="545"/>
    </location>
</feature>
<feature type="transmembrane region" description="Helical" evidence="2">
    <location>
        <begin position="440"/>
        <end position="464"/>
    </location>
</feature>
<dbReference type="SUPFAM" id="SSF55486">
    <property type="entry name" value="Metalloproteases ('zincins'), catalytic domain"/>
    <property type="match status" value="1"/>
</dbReference>
<keyword evidence="2" id="KW-1133">Transmembrane helix</keyword>
<evidence type="ECO:0000256" key="1">
    <source>
        <dbReference type="SAM" id="MobiDB-lite"/>
    </source>
</evidence>
<name>A0ABX7P5D0_9BACT</name>
<feature type="domain" description="Peptidase M1 membrane alanine aminopeptidase" evidence="3">
    <location>
        <begin position="870"/>
        <end position="1048"/>
    </location>
</feature>
<keyword evidence="2" id="KW-0472">Membrane</keyword>
<feature type="transmembrane region" description="Helical" evidence="2">
    <location>
        <begin position="323"/>
        <end position="341"/>
    </location>
</feature>
<dbReference type="Pfam" id="PF01433">
    <property type="entry name" value="Peptidase_M1"/>
    <property type="match status" value="1"/>
</dbReference>
<evidence type="ECO:0000256" key="2">
    <source>
        <dbReference type="SAM" id="Phobius"/>
    </source>
</evidence>
<keyword evidence="5" id="KW-1185">Reference proteome</keyword>
<dbReference type="Gene3D" id="1.10.390.10">
    <property type="entry name" value="Neutral Protease Domain 2"/>
    <property type="match status" value="1"/>
</dbReference>
<dbReference type="EMBL" id="CP071090">
    <property type="protein sequence ID" value="QSQ25704.1"/>
    <property type="molecule type" value="Genomic_DNA"/>
</dbReference>
<evidence type="ECO:0000259" key="3">
    <source>
        <dbReference type="Pfam" id="PF01433"/>
    </source>
</evidence>
<feature type="transmembrane region" description="Helical" evidence="2">
    <location>
        <begin position="473"/>
        <end position="494"/>
    </location>
</feature>
<feature type="transmembrane region" description="Helical" evidence="2">
    <location>
        <begin position="106"/>
        <end position="139"/>
    </location>
</feature>
<feature type="transmembrane region" description="Helical" evidence="2">
    <location>
        <begin position="408"/>
        <end position="428"/>
    </location>
</feature>
<feature type="transmembrane region" description="Helical" evidence="2">
    <location>
        <begin position="151"/>
        <end position="177"/>
    </location>
</feature>
<protein>
    <recommendedName>
        <fullName evidence="3">Peptidase M1 membrane alanine aminopeptidase domain-containing protein</fullName>
    </recommendedName>
</protein>
<feature type="transmembrane region" description="Helical" evidence="2">
    <location>
        <begin position="566"/>
        <end position="587"/>
    </location>
</feature>
<reference evidence="4 5" key="1">
    <citation type="submission" date="2021-02" db="EMBL/GenBank/DDBJ databases">
        <title>De Novo genome assembly of isolated myxobacteria.</title>
        <authorList>
            <person name="Stevens D.C."/>
        </authorList>
    </citation>
    <scope>NUCLEOTIDE SEQUENCE [LARGE SCALE GENOMIC DNA]</scope>
    <source>
        <strain evidence="5">SCPEA02</strain>
    </source>
</reference>
<feature type="transmembrane region" description="Helical" evidence="2">
    <location>
        <begin position="184"/>
        <end position="203"/>
    </location>
</feature>
<evidence type="ECO:0000313" key="4">
    <source>
        <dbReference type="EMBL" id="QSQ25704.1"/>
    </source>
</evidence>